<dbReference type="SUPFAM" id="SSF52343">
    <property type="entry name" value="Ferredoxin reductase-like, C-terminal NADP-linked domain"/>
    <property type="match status" value="1"/>
</dbReference>
<dbReference type="NCBIfam" id="TIGR01316">
    <property type="entry name" value="gltA"/>
    <property type="match status" value="1"/>
</dbReference>
<feature type="domain" description="Dihydroorotate dehydrogenase electron transfer subunit iron-sulphur cluster binding" evidence="4">
    <location>
        <begin position="225"/>
        <end position="260"/>
    </location>
</feature>
<protein>
    <submittedName>
        <fullName evidence="6">Glutamate synthase</fullName>
        <ecNumber evidence="6">1.4.1.13</ecNumber>
    </submittedName>
</protein>
<dbReference type="SUPFAM" id="SSF63380">
    <property type="entry name" value="Riboflavin synthase domain-like"/>
    <property type="match status" value="1"/>
</dbReference>
<organism evidence="6 7">
    <name type="scientific">Fusobacterium animalis ATCC 51191</name>
    <dbReference type="NCBI Taxonomy" id="997347"/>
    <lineage>
        <taxon>Bacteria</taxon>
        <taxon>Fusobacteriati</taxon>
        <taxon>Fusobacteriota</taxon>
        <taxon>Fusobacteriia</taxon>
        <taxon>Fusobacteriales</taxon>
        <taxon>Fusobacteriaceae</taxon>
        <taxon>Fusobacterium</taxon>
    </lineage>
</organism>
<dbReference type="InterPro" id="IPR019480">
    <property type="entry name" value="Dihydroorotate_DH_Fe-S-bd"/>
</dbReference>
<accession>F9EMQ9</accession>
<evidence type="ECO:0000259" key="4">
    <source>
        <dbReference type="Pfam" id="PF10418"/>
    </source>
</evidence>
<dbReference type="InterPro" id="IPR006004">
    <property type="entry name" value="SudA-like"/>
</dbReference>
<evidence type="ECO:0000313" key="6">
    <source>
        <dbReference type="EMBL" id="EGQ79765.1"/>
    </source>
</evidence>
<dbReference type="Gene3D" id="1.10.1060.10">
    <property type="entry name" value="Alpha-helical ferredoxin"/>
    <property type="match status" value="1"/>
</dbReference>
<gene>
    <name evidence="6" type="primary">gltA</name>
    <name evidence="6" type="ORF">HMPREF9094_1214</name>
</gene>
<dbReference type="PRINTS" id="PR00419">
    <property type="entry name" value="ADXRDTASE"/>
</dbReference>
<dbReference type="Gene3D" id="3.50.50.60">
    <property type="entry name" value="FAD/NAD(P)-binding domain"/>
    <property type="match status" value="2"/>
</dbReference>
<dbReference type="NCBIfam" id="NF004862">
    <property type="entry name" value="PRK06222.1"/>
    <property type="match status" value="1"/>
</dbReference>
<dbReference type="Pfam" id="PF10418">
    <property type="entry name" value="DHODB_Fe-S_bind"/>
    <property type="match status" value="1"/>
</dbReference>
<dbReference type="PANTHER" id="PTHR42783:SF3">
    <property type="entry name" value="GLUTAMATE SYNTHASE [NADPH] SMALL CHAIN-RELATED"/>
    <property type="match status" value="1"/>
</dbReference>
<feature type="region of interest" description="Disordered" evidence="1">
    <location>
        <begin position="274"/>
        <end position="295"/>
    </location>
</feature>
<dbReference type="InterPro" id="IPR039261">
    <property type="entry name" value="FNR_nucleotide-bd"/>
</dbReference>
<feature type="domain" description="Dihydroprymidine dehydrogenase" evidence="5">
    <location>
        <begin position="318"/>
        <end position="428"/>
    </location>
</feature>
<feature type="domain" description="FAD/NAD(P)-binding" evidence="3">
    <location>
        <begin position="439"/>
        <end position="747"/>
    </location>
</feature>
<reference evidence="6 7" key="1">
    <citation type="submission" date="2011-05" db="EMBL/GenBank/DDBJ databases">
        <authorList>
            <person name="Muzny D."/>
            <person name="Qin X."/>
            <person name="Deng J."/>
            <person name="Jiang H."/>
            <person name="Liu Y."/>
            <person name="Qu J."/>
            <person name="Song X.-Z."/>
            <person name="Zhang L."/>
            <person name="Thornton R."/>
            <person name="Coyle M."/>
            <person name="Francisco L."/>
            <person name="Jackson L."/>
            <person name="Javaid M."/>
            <person name="Korchina V."/>
            <person name="Kovar C."/>
            <person name="Mata R."/>
            <person name="Mathew T."/>
            <person name="Ngo R."/>
            <person name="Nguyen L."/>
            <person name="Nguyen N."/>
            <person name="Okwuonu G."/>
            <person name="Ongeri F."/>
            <person name="Pham C."/>
            <person name="Simmons D."/>
            <person name="Wilczek-Boney K."/>
            <person name="Hale W."/>
            <person name="Jakkamsetti A."/>
            <person name="Pham P."/>
            <person name="Ruth R."/>
            <person name="San Lucas F."/>
            <person name="Warren J."/>
            <person name="Zhang J."/>
            <person name="Zhao Z."/>
            <person name="Zhou C."/>
            <person name="Zhu D."/>
            <person name="Lee S."/>
            <person name="Bess C."/>
            <person name="Blankenburg K."/>
            <person name="Forbes L."/>
            <person name="Fu Q."/>
            <person name="Gubbala S."/>
            <person name="Hirani K."/>
            <person name="Jayaseelan J.C."/>
            <person name="Lara F."/>
            <person name="Munidasa M."/>
            <person name="Palculict T."/>
            <person name="Patil S."/>
            <person name="Pu L.-L."/>
            <person name="Saada N."/>
            <person name="Tang L."/>
            <person name="Weissenberger G."/>
            <person name="Zhu Y."/>
            <person name="Hemphill L."/>
            <person name="Shang Y."/>
            <person name="Youmans B."/>
            <person name="Ayvaz T."/>
            <person name="Ross M."/>
            <person name="Santibanez J."/>
            <person name="Aqrawi P."/>
            <person name="Gross S."/>
            <person name="Joshi V."/>
            <person name="Fowler G."/>
            <person name="Nazareth L."/>
            <person name="Reid J."/>
            <person name="Worley K."/>
            <person name="Petrosino J."/>
            <person name="Highlander S."/>
            <person name="Gibbs R."/>
        </authorList>
    </citation>
    <scope>NUCLEOTIDE SEQUENCE [LARGE SCALE GENOMIC DNA]</scope>
    <source>
        <strain evidence="6 7">ATCC 51191</strain>
    </source>
</reference>
<dbReference type="Proteomes" id="UP000005392">
    <property type="component" value="Unassembled WGS sequence"/>
</dbReference>
<dbReference type="PATRIC" id="fig|997347.4.peg.1131"/>
<dbReference type="InterPro" id="IPR001433">
    <property type="entry name" value="OxRdtase_FAD/NAD-bd"/>
</dbReference>
<dbReference type="InterPro" id="IPR036188">
    <property type="entry name" value="FAD/NAD-bd_sf"/>
</dbReference>
<dbReference type="EMBL" id="AFQD01000197">
    <property type="protein sequence ID" value="EGQ79765.1"/>
    <property type="molecule type" value="Genomic_DNA"/>
</dbReference>
<dbReference type="InterPro" id="IPR028261">
    <property type="entry name" value="DPD_II"/>
</dbReference>
<dbReference type="SUPFAM" id="SSF51971">
    <property type="entry name" value="Nucleotide-binding domain"/>
    <property type="match status" value="1"/>
</dbReference>
<dbReference type="Gene3D" id="2.40.30.10">
    <property type="entry name" value="Translation factors"/>
    <property type="match status" value="1"/>
</dbReference>
<dbReference type="InterPro" id="IPR017938">
    <property type="entry name" value="Riboflavin_synthase-like_b-brl"/>
</dbReference>
<evidence type="ECO:0000259" key="5">
    <source>
        <dbReference type="Pfam" id="PF14691"/>
    </source>
</evidence>
<dbReference type="NCBIfam" id="NF009414">
    <property type="entry name" value="PRK12778.1"/>
    <property type="match status" value="1"/>
</dbReference>
<dbReference type="GO" id="GO:0051536">
    <property type="term" value="F:iron-sulfur cluster binding"/>
    <property type="evidence" value="ECO:0007669"/>
    <property type="project" value="InterPro"/>
</dbReference>
<evidence type="ECO:0000256" key="1">
    <source>
        <dbReference type="SAM" id="MobiDB-lite"/>
    </source>
</evidence>
<evidence type="ECO:0000259" key="3">
    <source>
        <dbReference type="Pfam" id="PF07992"/>
    </source>
</evidence>
<dbReference type="Pfam" id="PF14691">
    <property type="entry name" value="Fer4_20"/>
    <property type="match status" value="1"/>
</dbReference>
<dbReference type="EC" id="1.4.1.13" evidence="6"/>
<keyword evidence="6" id="KW-0560">Oxidoreductase</keyword>
<comment type="caution">
    <text evidence="6">The sequence shown here is derived from an EMBL/GenBank/DDBJ whole genome shotgun (WGS) entry which is preliminary data.</text>
</comment>
<keyword evidence="7" id="KW-1185">Reference proteome</keyword>
<dbReference type="PANTHER" id="PTHR42783">
    <property type="entry name" value="GLUTAMATE SYNTHASE [NADPH] SMALL CHAIN"/>
    <property type="match status" value="1"/>
</dbReference>
<evidence type="ECO:0000313" key="7">
    <source>
        <dbReference type="Proteomes" id="UP000005392"/>
    </source>
</evidence>
<dbReference type="GO" id="GO:0004355">
    <property type="term" value="F:glutamate synthase (NADPH) activity"/>
    <property type="evidence" value="ECO:0007669"/>
    <property type="project" value="UniProtKB-EC"/>
</dbReference>
<dbReference type="CDD" id="cd06219">
    <property type="entry name" value="DHOD_e_trans_like1"/>
    <property type="match status" value="1"/>
</dbReference>
<dbReference type="AlphaFoldDB" id="F9EMQ9"/>
<dbReference type="Pfam" id="PF00175">
    <property type="entry name" value="NAD_binding_1"/>
    <property type="match status" value="1"/>
</dbReference>
<dbReference type="Pfam" id="PF07992">
    <property type="entry name" value="Pyr_redox_2"/>
    <property type="match status" value="1"/>
</dbReference>
<dbReference type="InterPro" id="IPR023753">
    <property type="entry name" value="FAD/NAD-binding_dom"/>
</dbReference>
<evidence type="ECO:0000259" key="2">
    <source>
        <dbReference type="Pfam" id="PF00175"/>
    </source>
</evidence>
<sequence>MEETRYMYKIVKKKWLSPQICYMDVEAKELANSAKPGQFLIVIVDEKGERIPLTVCDYDKIKGTVTIVFQVVGKSTKKMSEREEGEYFQDVVGPLGQASEIISNPKEILEKQNYLFVAGGVGTAPVYPQVKWLKEHGYEADVIIGTRSKETLIFEEEMKKVARQVYVCTDDGSYGQKGLVTDVMEQLFQEKKYTHVVIIGPMIMMKFASLKCREYALPNTVSLNPLMVDGTGMCGACRVTIGKDIKFACVDGPEFNGDFVNFDEAMRRQQMYKTEEGREQLEKEEGESHHNPLCPNHEKIEVNRKKRVPVREQEADIRNKNFEEVCYGYNLQEAQAEASRCLNCKKPLCVEGCPVSIDIPNFIQSLLKGNIKEAGKTIAKYSNLPAICGRVCPQESQCEGKCIVGRMGDPISIGKLERFVGDWAIENGLDLEIENKKNKKVAVIGGGPAGLTAAGDLAKKGYDVTIFEALHKLGGVLSYGIPEFRLPKEKVVEKEIENLYRLGVKVKNNMIIGKTFTIDELLDKQGYSAVFIGTGAGLPRFMGIPGENLNGVISANEFLTRVNLMKANEVGYATPVKLGDKVIVVGGGNVAMDAARTAKRLGAETIVMYRRGEEELPARKEEILHAKEEGIRFEFLTAPTEVLGDEKGWVNAVNCIRMELGEPDESGRASFKKIEGSNFIEKVGTVIMALGTSPNPLIASTTDNLQLTRWKGIEVEESTGQTSREGVFAGGDAVSGAATVILAMEAGKKAAIAIDEYLKNK</sequence>
<dbReference type="InterPro" id="IPR009051">
    <property type="entry name" value="Helical_ferredxn"/>
</dbReference>
<feature type="domain" description="Oxidoreductase FAD/NAD(P)-binding" evidence="2">
    <location>
        <begin position="116"/>
        <end position="208"/>
    </location>
</feature>
<dbReference type="HOGENOM" id="CLU_011095_0_1_0"/>
<name>F9EMQ9_9FUSO</name>
<proteinExistence type="predicted"/>
<dbReference type="Gene3D" id="3.40.50.80">
    <property type="entry name" value="Nucleotide-binding domain of ferredoxin-NADP reductase (FNR) module"/>
    <property type="match status" value="1"/>
</dbReference>
<dbReference type="SUPFAM" id="SSF46548">
    <property type="entry name" value="alpha-helical ferredoxin"/>
    <property type="match status" value="1"/>
</dbReference>